<evidence type="ECO:0000256" key="19">
    <source>
        <dbReference type="ARBA" id="ARBA00064003"/>
    </source>
</evidence>
<keyword evidence="23" id="KW-0175">Coiled coil</keyword>
<sequence>MDPSLHLVDNIPALIWSNDREGKHDYVNQAWLEFTGLTFEEIRDDGWVSSIHPEDYSKTMDVMEHSCRHNAPFEVEYRLRRYDGEYRHCLNRGQPYYDSQGELAGYTGVVIDITDRKLVQEAERVYQIVFSHARDIVLMIDEEGQILDANAAAINTYGYSREELISLKIFDLRTEPNFAWQQIFTALEKGCFFETVHLRKDGSKIPVEVSSQGILWRDKRILISIIRDITERKEAEVIIRENEEKFREIFNRITDCVFIHEVKDDGQIGRIREVNDMACELIGLTRAEIMDLSNEVIQAKSPMTLANEFTQKLLSKSHLVFEGMLLTQKGREIPVEVKAHYTVLNGQRVLLSIARDITNQKRIQQILLESHNKYRQLFDNITDAVFVHELEENGHPGPLIEINEKASRLMGYNEETFKLFIGACIRPASPQLTLDEMWEGLKKTNSVSFEGVCTNLKGEDIPVEVNCHTFRLNGRNVMLTLLRDITERKQIEQERKQAEVELQQAKEKAEAANRAKSEFLANMSHEIRTPINGIIGMIDLTLLASLEDIQKENLKIAKNCAYSLFKIINDILDFSKIEAGKLTVEEIEFNLKEIIEQIIKTHSPEAERKDLDLVYTFSANLPDYYNGDPERIKQVLNNLLSNALKFTERGEVSLTIKRLQWDKDFSEFKFTVKDTGIGIAKEEQINLFEEFNQVDGSITRKYGGTGLGLAISRKLVDMMGGKIWVESEKGKGSSFCVVLKLKHCDKDAIGFKPARNIDEPKVTSTAGSYRILLAEDHAVNSVVITEMLKTQGHAVDVAMDGEEALALYHKNSYDVILMDIQLPRLDGIEVTKRIRESEGVQSHTPIIAITAYALKGDREGFLNAGMDEYIPKPVMMEELIMVLDRVVTKFVSGDGQVQQEEVVITDEGVYLAGMPSSLERVNGELELFEMAYDLKKLRIALNNGDSVALEHIAHRIKERCSVIGAHRLKALAFKIELAARRGNPEEAKEYMYYLDSEYKQLSGGKVE</sequence>
<evidence type="ECO:0000256" key="7">
    <source>
        <dbReference type="ARBA" id="ARBA00022475"/>
    </source>
</evidence>
<dbReference type="InterPro" id="IPR036641">
    <property type="entry name" value="HPT_dom_sf"/>
</dbReference>
<keyword evidence="8" id="KW-0963">Cytoplasm</keyword>
<evidence type="ECO:0000256" key="13">
    <source>
        <dbReference type="ARBA" id="ARBA00022777"/>
    </source>
</evidence>
<dbReference type="NCBIfam" id="TIGR00229">
    <property type="entry name" value="sensory_box"/>
    <property type="match status" value="4"/>
</dbReference>
<evidence type="ECO:0000256" key="22">
    <source>
        <dbReference type="PROSITE-ProRule" id="PRU00169"/>
    </source>
</evidence>
<evidence type="ECO:0000259" key="24">
    <source>
        <dbReference type="PROSITE" id="PS50109"/>
    </source>
</evidence>
<dbReference type="EMBL" id="CP003348">
    <property type="protein sequence ID" value="AFM02166.1"/>
    <property type="molecule type" value="Genomic_DNA"/>
</dbReference>
<feature type="domain" description="PAS" evidence="26">
    <location>
        <begin position="370"/>
        <end position="415"/>
    </location>
</feature>
<dbReference type="Gene3D" id="1.20.120.160">
    <property type="entry name" value="HPT domain"/>
    <property type="match status" value="1"/>
</dbReference>
<feature type="domain" description="Response regulatory" evidence="25">
    <location>
        <begin position="770"/>
        <end position="887"/>
    </location>
</feature>
<evidence type="ECO:0000259" key="27">
    <source>
        <dbReference type="PROSITE" id="PS50113"/>
    </source>
</evidence>
<keyword evidence="16" id="KW-0902">Two-component regulatory system</keyword>
<feature type="domain" description="PAS" evidence="26">
    <location>
        <begin position="242"/>
        <end position="317"/>
    </location>
</feature>
<dbReference type="InterPro" id="IPR013655">
    <property type="entry name" value="PAS_fold_3"/>
</dbReference>
<dbReference type="Proteomes" id="UP000006053">
    <property type="component" value="Chromosome"/>
</dbReference>
<evidence type="ECO:0000313" key="28">
    <source>
        <dbReference type="EMBL" id="AFM02166.1"/>
    </source>
</evidence>
<dbReference type="FunFam" id="3.30.565.10:FF:000010">
    <property type="entry name" value="Sensor histidine kinase RcsC"/>
    <property type="match status" value="1"/>
</dbReference>
<dbReference type="RefSeq" id="WP_014795638.1">
    <property type="nucleotide sequence ID" value="NC_018017.1"/>
</dbReference>
<dbReference type="GO" id="GO:0005524">
    <property type="term" value="F:ATP binding"/>
    <property type="evidence" value="ECO:0007669"/>
    <property type="project" value="UniProtKB-KW"/>
</dbReference>
<keyword evidence="11" id="KW-0812">Transmembrane</keyword>
<dbReference type="eggNOG" id="COG5002">
    <property type="taxonomic scope" value="Bacteria"/>
</dbReference>
<dbReference type="Pfam" id="PF02518">
    <property type="entry name" value="HATPase_c"/>
    <property type="match status" value="1"/>
</dbReference>
<dbReference type="CDD" id="cd00082">
    <property type="entry name" value="HisKA"/>
    <property type="match status" value="1"/>
</dbReference>
<feature type="domain" description="PAC" evidence="27">
    <location>
        <begin position="191"/>
        <end position="241"/>
    </location>
</feature>
<keyword evidence="29" id="KW-1185">Reference proteome</keyword>
<evidence type="ECO:0000256" key="20">
    <source>
        <dbReference type="ARBA" id="ARBA00068150"/>
    </source>
</evidence>
<feature type="domain" description="PAS" evidence="26">
    <location>
        <begin position="6"/>
        <end position="70"/>
    </location>
</feature>
<dbReference type="PROSITE" id="PS50113">
    <property type="entry name" value="PAC"/>
    <property type="match status" value="2"/>
</dbReference>
<dbReference type="AlphaFoldDB" id="I4ADY1"/>
<dbReference type="InterPro" id="IPR004358">
    <property type="entry name" value="Sig_transdc_His_kin-like_C"/>
</dbReference>
<dbReference type="Pfam" id="PF13426">
    <property type="entry name" value="PAS_9"/>
    <property type="match status" value="3"/>
</dbReference>
<dbReference type="SUPFAM" id="SSF55874">
    <property type="entry name" value="ATPase domain of HSP90 chaperone/DNA topoisomerase II/histidine kinase"/>
    <property type="match status" value="1"/>
</dbReference>
<dbReference type="PANTHER" id="PTHR45339">
    <property type="entry name" value="HYBRID SIGNAL TRANSDUCTION HISTIDINE KINASE J"/>
    <property type="match status" value="1"/>
</dbReference>
<keyword evidence="14" id="KW-0067">ATP-binding</keyword>
<dbReference type="Gene3D" id="3.30.450.20">
    <property type="entry name" value="PAS domain"/>
    <property type="match status" value="4"/>
</dbReference>
<dbReference type="PROSITE" id="PS50112">
    <property type="entry name" value="PAS"/>
    <property type="match status" value="4"/>
</dbReference>
<dbReference type="SMART" id="SM00388">
    <property type="entry name" value="HisKA"/>
    <property type="match status" value="1"/>
</dbReference>
<dbReference type="SMART" id="SM00387">
    <property type="entry name" value="HATPase_c"/>
    <property type="match status" value="1"/>
</dbReference>
<dbReference type="Gene3D" id="3.30.565.10">
    <property type="entry name" value="Histidine kinase-like ATPase, C-terminal domain"/>
    <property type="match status" value="1"/>
</dbReference>
<dbReference type="InterPro" id="IPR000700">
    <property type="entry name" value="PAS-assoc_C"/>
</dbReference>
<dbReference type="STRING" id="756499.Desde_3899"/>
<dbReference type="PROSITE" id="PS50109">
    <property type="entry name" value="HIS_KIN"/>
    <property type="match status" value="1"/>
</dbReference>
<feature type="coiled-coil region" evidence="23">
    <location>
        <begin position="481"/>
        <end position="522"/>
    </location>
</feature>
<dbReference type="InterPro" id="IPR008207">
    <property type="entry name" value="Sig_transdc_His_kin_Hpt_dom"/>
</dbReference>
<comment type="subunit">
    <text evidence="19">At low DSF concentrations, interacts with RpfF.</text>
</comment>
<evidence type="ECO:0000256" key="15">
    <source>
        <dbReference type="ARBA" id="ARBA00022989"/>
    </source>
</evidence>
<dbReference type="Pfam" id="PF01627">
    <property type="entry name" value="Hpt"/>
    <property type="match status" value="1"/>
</dbReference>
<dbReference type="eggNOG" id="COG0784">
    <property type="taxonomic scope" value="Bacteria"/>
</dbReference>
<keyword evidence="17" id="KW-0472">Membrane</keyword>
<organism evidence="28 29">
    <name type="scientific">Desulfitobacterium dehalogenans (strain ATCC 51507 / DSM 9161 / JW/IU-DC1)</name>
    <dbReference type="NCBI Taxonomy" id="756499"/>
    <lineage>
        <taxon>Bacteria</taxon>
        <taxon>Bacillati</taxon>
        <taxon>Bacillota</taxon>
        <taxon>Clostridia</taxon>
        <taxon>Eubacteriales</taxon>
        <taxon>Desulfitobacteriaceae</taxon>
        <taxon>Desulfitobacterium</taxon>
    </lineage>
</organism>
<dbReference type="InterPro" id="IPR003594">
    <property type="entry name" value="HATPase_dom"/>
</dbReference>
<dbReference type="CDD" id="cd17546">
    <property type="entry name" value="REC_hyHK_CKI1_RcsC-like"/>
    <property type="match status" value="1"/>
</dbReference>
<dbReference type="PANTHER" id="PTHR45339:SF1">
    <property type="entry name" value="HYBRID SIGNAL TRANSDUCTION HISTIDINE KINASE J"/>
    <property type="match status" value="1"/>
</dbReference>
<dbReference type="CDD" id="cd00130">
    <property type="entry name" value="PAS"/>
    <property type="match status" value="3"/>
</dbReference>
<gene>
    <name evidence="28" type="ordered locus">Desde_3899</name>
</gene>
<name>I4ADY1_DESDJ</name>
<evidence type="ECO:0000256" key="17">
    <source>
        <dbReference type="ARBA" id="ARBA00023136"/>
    </source>
</evidence>
<evidence type="ECO:0000256" key="23">
    <source>
        <dbReference type="SAM" id="Coils"/>
    </source>
</evidence>
<evidence type="ECO:0000256" key="6">
    <source>
        <dbReference type="ARBA" id="ARBA00018672"/>
    </source>
</evidence>
<comment type="catalytic activity">
    <reaction evidence="1">
        <text>ATP + protein L-histidine = ADP + protein N-phospho-L-histidine.</text>
        <dbReference type="EC" id="2.7.13.3"/>
    </reaction>
</comment>
<dbReference type="GO" id="GO:0000155">
    <property type="term" value="F:phosphorelay sensor kinase activity"/>
    <property type="evidence" value="ECO:0007669"/>
    <property type="project" value="InterPro"/>
</dbReference>
<keyword evidence="13" id="KW-0418">Kinase</keyword>
<dbReference type="InterPro" id="IPR001789">
    <property type="entry name" value="Sig_transdc_resp-reg_receiver"/>
</dbReference>
<dbReference type="InterPro" id="IPR005467">
    <property type="entry name" value="His_kinase_dom"/>
</dbReference>
<feature type="domain" description="Histidine kinase" evidence="24">
    <location>
        <begin position="522"/>
        <end position="743"/>
    </location>
</feature>
<protein>
    <recommendedName>
        <fullName evidence="21">Circadian input-output histidine kinase CikA</fullName>
        <ecNumber evidence="5">2.7.13.3</ecNumber>
    </recommendedName>
    <alternativeName>
        <fullName evidence="20">Sensory/regulatory protein RpfC</fullName>
    </alternativeName>
    <alternativeName>
        <fullName evidence="6">Stage 0 sporulation protein A homolog</fullName>
    </alternativeName>
</protein>
<accession>I4ADY1</accession>
<evidence type="ECO:0000259" key="25">
    <source>
        <dbReference type="PROSITE" id="PS50110"/>
    </source>
</evidence>
<dbReference type="KEGG" id="ddh:Desde_3899"/>
<dbReference type="SUPFAM" id="SSF55785">
    <property type="entry name" value="PYP-like sensor domain (PAS domain)"/>
    <property type="match status" value="4"/>
</dbReference>
<dbReference type="SUPFAM" id="SSF52172">
    <property type="entry name" value="CheY-like"/>
    <property type="match status" value="1"/>
</dbReference>
<dbReference type="Gene3D" id="1.10.287.130">
    <property type="match status" value="1"/>
</dbReference>
<evidence type="ECO:0000256" key="4">
    <source>
        <dbReference type="ARBA" id="ARBA00006402"/>
    </source>
</evidence>
<dbReference type="InterPro" id="IPR036890">
    <property type="entry name" value="HATPase_C_sf"/>
</dbReference>
<evidence type="ECO:0000256" key="8">
    <source>
        <dbReference type="ARBA" id="ARBA00022490"/>
    </source>
</evidence>
<dbReference type="InterPro" id="IPR000014">
    <property type="entry name" value="PAS"/>
</dbReference>
<dbReference type="Pfam" id="PF08447">
    <property type="entry name" value="PAS_3"/>
    <property type="match status" value="1"/>
</dbReference>
<proteinExistence type="inferred from homology"/>
<evidence type="ECO:0000256" key="21">
    <source>
        <dbReference type="ARBA" id="ARBA00074306"/>
    </source>
</evidence>
<evidence type="ECO:0000259" key="26">
    <source>
        <dbReference type="PROSITE" id="PS50112"/>
    </source>
</evidence>
<dbReference type="PROSITE" id="PS50110">
    <property type="entry name" value="RESPONSE_REGULATORY"/>
    <property type="match status" value="1"/>
</dbReference>
<dbReference type="InterPro" id="IPR036097">
    <property type="entry name" value="HisK_dim/P_sf"/>
</dbReference>
<keyword evidence="9 22" id="KW-0597">Phosphoprotein</keyword>
<feature type="modified residue" description="4-aspartylphosphate" evidence="22">
    <location>
        <position position="819"/>
    </location>
</feature>
<evidence type="ECO:0000256" key="3">
    <source>
        <dbReference type="ARBA" id="ARBA00004651"/>
    </source>
</evidence>
<feature type="domain" description="PAC" evidence="27">
    <location>
        <begin position="73"/>
        <end position="125"/>
    </location>
</feature>
<evidence type="ECO:0000256" key="9">
    <source>
        <dbReference type="ARBA" id="ARBA00022553"/>
    </source>
</evidence>
<evidence type="ECO:0000256" key="18">
    <source>
        <dbReference type="ARBA" id="ARBA00024867"/>
    </source>
</evidence>
<evidence type="ECO:0000256" key="1">
    <source>
        <dbReference type="ARBA" id="ARBA00000085"/>
    </source>
</evidence>
<evidence type="ECO:0000256" key="12">
    <source>
        <dbReference type="ARBA" id="ARBA00022741"/>
    </source>
</evidence>
<dbReference type="SMART" id="SM00086">
    <property type="entry name" value="PAC"/>
    <property type="match status" value="4"/>
</dbReference>
<dbReference type="CDD" id="cd16922">
    <property type="entry name" value="HATPase_EvgS-ArcB-TorS-like"/>
    <property type="match status" value="1"/>
</dbReference>
<keyword evidence="7" id="KW-1003">Cell membrane</keyword>
<dbReference type="InterPro" id="IPR001610">
    <property type="entry name" value="PAC"/>
</dbReference>
<evidence type="ECO:0000256" key="14">
    <source>
        <dbReference type="ARBA" id="ARBA00022840"/>
    </source>
</evidence>
<evidence type="ECO:0000256" key="5">
    <source>
        <dbReference type="ARBA" id="ARBA00012438"/>
    </source>
</evidence>
<feature type="domain" description="PAS" evidence="26">
    <location>
        <begin position="122"/>
        <end position="166"/>
    </location>
</feature>
<dbReference type="OrthoDB" id="9809348at2"/>
<dbReference type="SMART" id="SM00448">
    <property type="entry name" value="REC"/>
    <property type="match status" value="1"/>
</dbReference>
<comment type="function">
    <text evidence="18">May play the central regulatory role in sporulation. It may be an element of the effector pathway responsible for the activation of sporulation genes in response to nutritional stress. Spo0A may act in concert with spo0H (a sigma factor) to control the expression of some genes that are critical to the sporulation process.</text>
</comment>
<dbReference type="InterPro" id="IPR003661">
    <property type="entry name" value="HisK_dim/P_dom"/>
</dbReference>
<dbReference type="eggNOG" id="COG2202">
    <property type="taxonomic scope" value="Bacteria"/>
</dbReference>
<dbReference type="SUPFAM" id="SSF47226">
    <property type="entry name" value="Histidine-containing phosphotransfer domain, HPT domain"/>
    <property type="match status" value="1"/>
</dbReference>
<dbReference type="FunFam" id="3.30.450.20:FF:000099">
    <property type="entry name" value="Sensory box sensor histidine kinase"/>
    <property type="match status" value="1"/>
</dbReference>
<dbReference type="PRINTS" id="PR00344">
    <property type="entry name" value="BCTRLSENSOR"/>
</dbReference>
<dbReference type="Pfam" id="PF00512">
    <property type="entry name" value="HisKA"/>
    <property type="match status" value="1"/>
</dbReference>
<keyword evidence="12" id="KW-0547">Nucleotide-binding</keyword>
<dbReference type="HOGENOM" id="CLU_277691_0_0_9"/>
<comment type="similarity">
    <text evidence="4">In the N-terminal section; belongs to the phytochrome family.</text>
</comment>
<reference evidence="29" key="1">
    <citation type="submission" date="2012-06" db="EMBL/GenBank/DDBJ databases">
        <title>Complete sequence of Desulfitobacterium dehalogenans ATCC 51507.</title>
        <authorList>
            <person name="Lucas S."/>
            <person name="Han J."/>
            <person name="Lapidus A."/>
            <person name="Cheng J.-F."/>
            <person name="Goodwin L."/>
            <person name="Pitluck S."/>
            <person name="Peters L."/>
            <person name="Ovchinnikova G."/>
            <person name="Teshima H."/>
            <person name="Detter J.C."/>
            <person name="Han C."/>
            <person name="Tapia R."/>
            <person name="Land M."/>
            <person name="Hauser L."/>
            <person name="Kyrpides N."/>
            <person name="Ivanova N."/>
            <person name="Pagani I."/>
            <person name="Kruse T."/>
            <person name="de Vos W.M."/>
            <person name="Smidt H."/>
            <person name="Woyke T."/>
        </authorList>
    </citation>
    <scope>NUCLEOTIDE SEQUENCE [LARGE SCALE GENOMIC DNA]</scope>
    <source>
        <strain evidence="29">ATCC 51507 / DSM 9161 / JW/IU-DC1</strain>
    </source>
</reference>
<evidence type="ECO:0000256" key="2">
    <source>
        <dbReference type="ARBA" id="ARBA00004496"/>
    </source>
</evidence>
<evidence type="ECO:0000313" key="29">
    <source>
        <dbReference type="Proteomes" id="UP000006053"/>
    </source>
</evidence>
<dbReference type="SMART" id="SM00091">
    <property type="entry name" value="PAS"/>
    <property type="match status" value="4"/>
</dbReference>
<dbReference type="InterPro" id="IPR011006">
    <property type="entry name" value="CheY-like_superfamily"/>
</dbReference>
<dbReference type="GO" id="GO:0005737">
    <property type="term" value="C:cytoplasm"/>
    <property type="evidence" value="ECO:0007669"/>
    <property type="project" value="UniProtKB-SubCell"/>
</dbReference>
<dbReference type="SUPFAM" id="SSF47384">
    <property type="entry name" value="Homodimeric domain of signal transducing histidine kinase"/>
    <property type="match status" value="1"/>
</dbReference>
<dbReference type="InterPro" id="IPR035965">
    <property type="entry name" value="PAS-like_dom_sf"/>
</dbReference>
<keyword evidence="10" id="KW-0808">Transferase</keyword>
<evidence type="ECO:0000256" key="16">
    <source>
        <dbReference type="ARBA" id="ARBA00023012"/>
    </source>
</evidence>
<comment type="subcellular location">
    <subcellularLocation>
        <location evidence="3">Cell membrane</location>
        <topology evidence="3">Multi-pass membrane protein</topology>
    </subcellularLocation>
    <subcellularLocation>
        <location evidence="2">Cytoplasm</location>
    </subcellularLocation>
</comment>
<evidence type="ECO:0000256" key="11">
    <source>
        <dbReference type="ARBA" id="ARBA00022692"/>
    </source>
</evidence>
<dbReference type="EC" id="2.7.13.3" evidence="5"/>
<evidence type="ECO:0000256" key="10">
    <source>
        <dbReference type="ARBA" id="ARBA00022679"/>
    </source>
</evidence>
<dbReference type="GO" id="GO:0032991">
    <property type="term" value="C:protein-containing complex"/>
    <property type="evidence" value="ECO:0007669"/>
    <property type="project" value="UniProtKB-ARBA"/>
</dbReference>
<keyword evidence="15" id="KW-1133">Transmembrane helix</keyword>
<dbReference type="Gene3D" id="3.40.50.2300">
    <property type="match status" value="1"/>
</dbReference>
<dbReference type="FunFam" id="1.10.287.130:FF:000002">
    <property type="entry name" value="Two-component osmosensing histidine kinase"/>
    <property type="match status" value="1"/>
</dbReference>
<reference evidence="28 29" key="2">
    <citation type="journal article" date="2015" name="J. Bacteriol.">
        <title>Genomic, proteomic, and biochemical analysis of the organohalide respiratory pathway in Desulfitobacterium dehalogenans.</title>
        <authorList>
            <person name="Kruse T."/>
            <person name="van de Pas B.A."/>
            <person name="Atteia A."/>
            <person name="Krab K."/>
            <person name="Hagen W.R."/>
            <person name="Goodwin L."/>
            <person name="Chain P."/>
            <person name="Boeren S."/>
            <person name="Maphosa F."/>
            <person name="Schraa G."/>
            <person name="de Vos W.M."/>
            <person name="van der Oost J."/>
            <person name="Smidt H."/>
            <person name="Stams A.J."/>
        </authorList>
    </citation>
    <scope>NUCLEOTIDE SEQUENCE [LARGE SCALE GENOMIC DNA]</scope>
    <source>
        <strain evidence="29">ATCC 51507 / DSM 9161 / JW/IU-DC1</strain>
    </source>
</reference>
<dbReference type="Pfam" id="PF00072">
    <property type="entry name" value="Response_reg"/>
    <property type="match status" value="1"/>
</dbReference>
<dbReference type="GO" id="GO:0005886">
    <property type="term" value="C:plasma membrane"/>
    <property type="evidence" value="ECO:0007669"/>
    <property type="project" value="UniProtKB-SubCell"/>
</dbReference>